<keyword evidence="11" id="KW-0238">DNA-binding</keyword>
<dbReference type="GO" id="GO:0005665">
    <property type="term" value="C:RNA polymerase II, core complex"/>
    <property type="evidence" value="ECO:0007669"/>
    <property type="project" value="TreeGrafter"/>
</dbReference>
<dbReference type="SUPFAM" id="SSF64484">
    <property type="entry name" value="beta and beta-prime subunits of DNA dependent RNA-polymerase"/>
    <property type="match status" value="1"/>
</dbReference>
<keyword evidence="8" id="KW-0677">Repeat</keyword>
<evidence type="ECO:0000256" key="3">
    <source>
        <dbReference type="ARBA" id="ARBA00022478"/>
    </source>
</evidence>
<feature type="compositionally biased region" description="Low complexity" evidence="16">
    <location>
        <begin position="1280"/>
        <end position="1308"/>
    </location>
</feature>
<evidence type="ECO:0000313" key="18">
    <source>
        <dbReference type="EMBL" id="TEB19077.1"/>
    </source>
</evidence>
<dbReference type="Gene3D" id="1.10.132.30">
    <property type="match status" value="1"/>
</dbReference>
<feature type="compositionally biased region" description="Low complexity" evidence="16">
    <location>
        <begin position="1384"/>
        <end position="1402"/>
    </location>
</feature>
<comment type="similarity">
    <text evidence="2 15">Belongs to the RNA polymerase beta' chain family.</text>
</comment>
<dbReference type="InterPro" id="IPR038120">
    <property type="entry name" value="Rpb1_funnel_sf"/>
</dbReference>
<dbReference type="InterPro" id="IPR007081">
    <property type="entry name" value="RNA_pol_Rpb1_5"/>
</dbReference>
<feature type="region of interest" description="Disordered" evidence="16">
    <location>
        <begin position="1250"/>
        <end position="1308"/>
    </location>
</feature>
<evidence type="ECO:0000256" key="4">
    <source>
        <dbReference type="ARBA" id="ARBA00022553"/>
    </source>
</evidence>
<organism evidence="18 19">
    <name type="scientific">Coprinellus micaceus</name>
    <name type="common">Glistening ink-cap mushroom</name>
    <name type="synonym">Coprinus micaceus</name>
    <dbReference type="NCBI Taxonomy" id="71717"/>
    <lineage>
        <taxon>Eukaryota</taxon>
        <taxon>Fungi</taxon>
        <taxon>Dikarya</taxon>
        <taxon>Basidiomycota</taxon>
        <taxon>Agaricomycotina</taxon>
        <taxon>Agaricomycetes</taxon>
        <taxon>Agaricomycetidae</taxon>
        <taxon>Agaricales</taxon>
        <taxon>Agaricineae</taxon>
        <taxon>Psathyrellaceae</taxon>
        <taxon>Coprinellus</taxon>
    </lineage>
</organism>
<keyword evidence="10" id="KW-0460">Magnesium</keyword>
<feature type="domain" description="RNA polymerase N-terminal" evidence="17">
    <location>
        <begin position="186"/>
        <end position="422"/>
    </location>
</feature>
<evidence type="ECO:0000256" key="11">
    <source>
        <dbReference type="ARBA" id="ARBA00023125"/>
    </source>
</evidence>
<dbReference type="PANTHER" id="PTHR19376:SF37">
    <property type="entry name" value="DNA-DIRECTED RNA POLYMERASE II SUBUNIT RPB1"/>
    <property type="match status" value="1"/>
</dbReference>
<dbReference type="InterPro" id="IPR006592">
    <property type="entry name" value="RNA_pol_N"/>
</dbReference>
<dbReference type="SMART" id="SM00663">
    <property type="entry name" value="RPOLA_N"/>
    <property type="match status" value="1"/>
</dbReference>
<evidence type="ECO:0000256" key="9">
    <source>
        <dbReference type="ARBA" id="ARBA00022833"/>
    </source>
</evidence>
<dbReference type="Gene3D" id="3.30.1490.180">
    <property type="entry name" value="RNA polymerase ii"/>
    <property type="match status" value="1"/>
</dbReference>
<dbReference type="Pfam" id="PF00623">
    <property type="entry name" value="RNA_pol_Rpb1_2"/>
    <property type="match status" value="1"/>
</dbReference>
<keyword evidence="12 15" id="KW-0804">Transcription</keyword>
<evidence type="ECO:0000256" key="7">
    <source>
        <dbReference type="ARBA" id="ARBA00022723"/>
    </source>
</evidence>
<evidence type="ECO:0000256" key="1">
    <source>
        <dbReference type="ARBA" id="ARBA00004123"/>
    </source>
</evidence>
<dbReference type="EC" id="2.7.7.6" evidence="15"/>
<evidence type="ECO:0000256" key="2">
    <source>
        <dbReference type="ARBA" id="ARBA00006460"/>
    </source>
</evidence>
<dbReference type="InterPro" id="IPR045867">
    <property type="entry name" value="DNA-dir_RpoC_beta_prime"/>
</dbReference>
<proteinExistence type="inferred from homology"/>
<evidence type="ECO:0000256" key="15">
    <source>
        <dbReference type="RuleBase" id="RU004279"/>
    </source>
</evidence>
<dbReference type="InterPro" id="IPR007075">
    <property type="entry name" value="RNA_pol_Rpb1_6"/>
</dbReference>
<name>A0A4Y7SC04_COPMI</name>
<accession>A0A4Y7SC04</accession>
<dbReference type="EMBL" id="QPFP01000208">
    <property type="protein sequence ID" value="TEB19077.1"/>
    <property type="molecule type" value="Genomic_DNA"/>
</dbReference>
<feature type="region of interest" description="Disordered" evidence="16">
    <location>
        <begin position="1329"/>
        <end position="1425"/>
    </location>
</feature>
<keyword evidence="13" id="KW-0539">Nucleus</keyword>
<keyword evidence="5 15" id="KW-0808">Transferase</keyword>
<dbReference type="FunFam" id="1.10.274.100:FF:000001">
    <property type="entry name" value="DNA-directed RNA polymerase subunit"/>
    <property type="match status" value="1"/>
</dbReference>
<dbReference type="Proteomes" id="UP000298030">
    <property type="component" value="Unassembled WGS sequence"/>
</dbReference>
<dbReference type="Gene3D" id="6.10.250.2940">
    <property type="match status" value="1"/>
</dbReference>
<comment type="function">
    <text evidence="15">DNA-dependent RNA polymerase catalyzes the transcription of DNA into RNA using the four ribonucleoside triphosphates as substrates.</text>
</comment>
<dbReference type="GO" id="GO:0003677">
    <property type="term" value="F:DNA binding"/>
    <property type="evidence" value="ECO:0007669"/>
    <property type="project" value="UniProtKB-KW"/>
</dbReference>
<evidence type="ECO:0000256" key="6">
    <source>
        <dbReference type="ARBA" id="ARBA00022695"/>
    </source>
</evidence>
<evidence type="ECO:0000256" key="8">
    <source>
        <dbReference type="ARBA" id="ARBA00022737"/>
    </source>
</evidence>
<keyword evidence="3 15" id="KW-0240">DNA-directed RNA polymerase</keyword>
<reference evidence="18 19" key="1">
    <citation type="journal article" date="2019" name="Nat. Ecol. Evol.">
        <title>Megaphylogeny resolves global patterns of mushroom evolution.</title>
        <authorList>
            <person name="Varga T."/>
            <person name="Krizsan K."/>
            <person name="Foldi C."/>
            <person name="Dima B."/>
            <person name="Sanchez-Garcia M."/>
            <person name="Sanchez-Ramirez S."/>
            <person name="Szollosi G.J."/>
            <person name="Szarkandi J.G."/>
            <person name="Papp V."/>
            <person name="Albert L."/>
            <person name="Andreopoulos W."/>
            <person name="Angelini C."/>
            <person name="Antonin V."/>
            <person name="Barry K.W."/>
            <person name="Bougher N.L."/>
            <person name="Buchanan P."/>
            <person name="Buyck B."/>
            <person name="Bense V."/>
            <person name="Catcheside P."/>
            <person name="Chovatia M."/>
            <person name="Cooper J."/>
            <person name="Damon W."/>
            <person name="Desjardin D."/>
            <person name="Finy P."/>
            <person name="Geml J."/>
            <person name="Haridas S."/>
            <person name="Hughes K."/>
            <person name="Justo A."/>
            <person name="Karasinski D."/>
            <person name="Kautmanova I."/>
            <person name="Kiss B."/>
            <person name="Kocsube S."/>
            <person name="Kotiranta H."/>
            <person name="LaButti K.M."/>
            <person name="Lechner B.E."/>
            <person name="Liimatainen K."/>
            <person name="Lipzen A."/>
            <person name="Lukacs Z."/>
            <person name="Mihaltcheva S."/>
            <person name="Morgado L.N."/>
            <person name="Niskanen T."/>
            <person name="Noordeloos M.E."/>
            <person name="Ohm R.A."/>
            <person name="Ortiz-Santana B."/>
            <person name="Ovrebo C."/>
            <person name="Racz N."/>
            <person name="Riley R."/>
            <person name="Savchenko A."/>
            <person name="Shiryaev A."/>
            <person name="Soop K."/>
            <person name="Spirin V."/>
            <person name="Szebenyi C."/>
            <person name="Tomsovsky M."/>
            <person name="Tulloss R.E."/>
            <person name="Uehling J."/>
            <person name="Grigoriev I.V."/>
            <person name="Vagvolgyi C."/>
            <person name="Papp T."/>
            <person name="Martin F.M."/>
            <person name="Miettinen O."/>
            <person name="Hibbett D.S."/>
            <person name="Nagy L.G."/>
        </authorList>
    </citation>
    <scope>NUCLEOTIDE SEQUENCE [LARGE SCALE GENOMIC DNA]</scope>
    <source>
        <strain evidence="18 19">FP101781</strain>
    </source>
</reference>
<dbReference type="GO" id="GO:0003899">
    <property type="term" value="F:DNA-directed RNA polymerase activity"/>
    <property type="evidence" value="ECO:0007669"/>
    <property type="project" value="UniProtKB-EC"/>
</dbReference>
<feature type="compositionally biased region" description="Polar residues" evidence="16">
    <location>
        <begin position="1257"/>
        <end position="1269"/>
    </location>
</feature>
<evidence type="ECO:0000313" key="19">
    <source>
        <dbReference type="Proteomes" id="UP000298030"/>
    </source>
</evidence>
<dbReference type="InterPro" id="IPR007073">
    <property type="entry name" value="RNA_pol_Rpb1_7"/>
</dbReference>
<dbReference type="Pfam" id="PF04992">
    <property type="entry name" value="RNA_pol_Rpb1_6"/>
    <property type="match status" value="1"/>
</dbReference>
<dbReference type="Gene3D" id="6.20.50.80">
    <property type="match status" value="1"/>
</dbReference>
<dbReference type="PANTHER" id="PTHR19376">
    <property type="entry name" value="DNA-DIRECTED RNA POLYMERASE"/>
    <property type="match status" value="1"/>
</dbReference>
<evidence type="ECO:0000259" key="17">
    <source>
        <dbReference type="SMART" id="SM00663"/>
    </source>
</evidence>
<dbReference type="InterPro" id="IPR007080">
    <property type="entry name" value="RNA_pol_Rpb1_1"/>
</dbReference>
<evidence type="ECO:0000256" key="12">
    <source>
        <dbReference type="ARBA" id="ARBA00023163"/>
    </source>
</evidence>
<evidence type="ECO:0000256" key="13">
    <source>
        <dbReference type="ARBA" id="ARBA00023242"/>
    </source>
</evidence>
<dbReference type="OrthoDB" id="270392at2759"/>
<comment type="caution">
    <text evidence="18">The sequence shown here is derived from an EMBL/GenBank/DDBJ whole genome shotgun (WGS) entry which is preliminary data.</text>
</comment>
<comment type="catalytic activity">
    <reaction evidence="14 15">
        <text>RNA(n) + a ribonucleoside 5'-triphosphate = RNA(n+1) + diphosphate</text>
        <dbReference type="Rhea" id="RHEA:21248"/>
        <dbReference type="Rhea" id="RHEA-COMP:14527"/>
        <dbReference type="Rhea" id="RHEA-COMP:17342"/>
        <dbReference type="ChEBI" id="CHEBI:33019"/>
        <dbReference type="ChEBI" id="CHEBI:61557"/>
        <dbReference type="ChEBI" id="CHEBI:140395"/>
        <dbReference type="EC" id="2.7.7.6"/>
    </reaction>
</comment>
<dbReference type="PROSITE" id="PS00115">
    <property type="entry name" value="RNA_POL_II_REPEAT"/>
    <property type="match status" value="1"/>
</dbReference>
<keyword evidence="19" id="KW-1185">Reference proteome</keyword>
<dbReference type="STRING" id="71717.A0A4Y7SC04"/>
<sequence length="1425" mass="157174">MFAYSTALIRRNAVSVAKIEHPEVMDETTRKPKTGGLMNPRMGTIITNFKYQTLVSHPGFIMKVKEVLETVFANCGKLKDDIARMAVVWRHCKTKVVCSTDEPEGKGAEGEGEEPKKGHGGCGHIQPLIRKEGLKMFVQYKETKYEMKSLQPDKRQTPSEIYTVFKTISDHDLHLLGLPDECARTEWIILTVLPVPPPPVRLSIAVDGGAMRSEDDLTYKLGDILKASANTRRCEQEAMFHTATYMDNDISEIPPALQKSGRPVKAICAHLKGKEGRLRGKLTGKCVDFSARTIITGDLDLELDEVGVPRSIAMNLAFPERAMPYNIGHCQQLVRNGPTTYPGARCAIRDTGERIDLRYNKRADSEQSTYNTDFDGDEMNMHVPRAKRRQIAWVPRQIISPQANKPVMGIVQDTLCGIRKFTLRNCSMDWNAVQNVLLWVPDWDGTVPIPAILKPGPLWAGKQILSMATPKGINIHRAPDPRSSNPVFHDGALIGNGELIIGIVEKEMIGASQGHGGPEVTKTLFTGLQMVVNYWLSHNGFSIGIGDAIADANTMSHITKMTSESKAKVAVVIEEAMQDKLKMKPGMTPRESFESSVETVVNGARGTSGQYTQKHLKEDNNVKQMVSIEGKRITFGFRHRSLHHFTKGDFSPGSHGFVEDSYLRCLIPQELFFHAMASREGLIDTAVKTAKTGYVQRRLVKALEDVMVCYDGTVHSSLSDFIQFVYGEDSMDGAFSEKQSIETFTLHNAEFQHKYRVDVTDPAGGFMAGVLQVGVNDSPTVLQEKLDQEFAKKDRHDLRHFISPRTSTTVSFYLNANLYRIVQNTIQIFHIDRRKPSNLEPTYTVREAQEGATLMFKLHLHPAFAGGRVLEQYHLAKEAFEWVLGEVEARFNQSFIHPGETCGTLAAQYIGEPATQMSPNSFHYSGVPGKNVTLDVPRLKEVINAATNIKTPSLTIHLEPQIATAAALAKNIQEELAFTKLLLQSLWLLPLVLNRSKVPDRKLTMQYVTSNIVEYFKSDLRHLNLIICCQVLGRSEKAEGGMERTMLNSVNLLSVKGINQRVIINGEDAIPKQKDEEWTLETDGANLKAVLTVDSVDASRTYSSNCVEVVNVLGIEAARGPITKEIRNVIEFDGSYVNYRYLALLCNLMTHRGTLMAIPRHGNNRADTGALMRCSFEEIVEILTETVAVGEKYDCLGNSIANNVGQIAPMGTGAFEVALDIDMLVAAIVDHRLPVQSMLAAQIDTPRQRQDGLFQDNPMSSAFSPTPSTRAEDAANLQYSASPQPGQSPGSPGYSFSSPSSPYSPSSPGFALGSPFGAAPMSPYAGYATSSPYDRPRPWAASPTYSANSPALNLGGTSPNYSPTSPRYPPHPQSPWFNPTSAGYSPTSPSFSPTSPKYSPSSPRFPPTSPSYSTSSPVAFRKCTS</sequence>
<dbReference type="Pfam" id="PF04998">
    <property type="entry name" value="RNA_pol_Rpb1_5"/>
    <property type="match status" value="1"/>
</dbReference>
<dbReference type="Gene3D" id="2.40.40.20">
    <property type="match status" value="2"/>
</dbReference>
<gene>
    <name evidence="18" type="ORF">FA13DRAFT_1758282</name>
</gene>
<dbReference type="Gene3D" id="1.10.150.390">
    <property type="match status" value="1"/>
</dbReference>
<dbReference type="Pfam" id="PF04990">
    <property type="entry name" value="RNA_pol_Rpb1_7"/>
    <property type="match status" value="1"/>
</dbReference>
<evidence type="ECO:0000256" key="14">
    <source>
        <dbReference type="ARBA" id="ARBA00048552"/>
    </source>
</evidence>
<comment type="subcellular location">
    <subcellularLocation>
        <location evidence="1">Nucleus</location>
    </subcellularLocation>
</comment>
<dbReference type="InterPro" id="IPR000684">
    <property type="entry name" value="RNA_pol_II_repeat_euk"/>
</dbReference>
<feature type="compositionally biased region" description="Polar residues" evidence="16">
    <location>
        <begin position="1343"/>
        <end position="1365"/>
    </location>
</feature>
<dbReference type="InterPro" id="IPR000722">
    <property type="entry name" value="RNA_pol_asu"/>
</dbReference>
<evidence type="ECO:0000256" key="5">
    <source>
        <dbReference type="ARBA" id="ARBA00022679"/>
    </source>
</evidence>
<keyword evidence="9" id="KW-0862">Zinc</keyword>
<dbReference type="Gene3D" id="1.10.274.100">
    <property type="entry name" value="RNA polymerase Rpb1, domain 3"/>
    <property type="match status" value="1"/>
</dbReference>
<feature type="region of interest" description="Disordered" evidence="16">
    <location>
        <begin position="100"/>
        <end position="124"/>
    </location>
</feature>
<dbReference type="Pfam" id="PF04997">
    <property type="entry name" value="RNA_pol_Rpb1_1"/>
    <property type="match status" value="1"/>
</dbReference>
<keyword evidence="7" id="KW-0479">Metal-binding</keyword>
<protein>
    <recommendedName>
        <fullName evidence="15">DNA-directed RNA polymerase subunit</fullName>
        <ecNumber evidence="15">2.7.7.6</ecNumber>
    </recommendedName>
</protein>
<dbReference type="GO" id="GO:0046872">
    <property type="term" value="F:metal ion binding"/>
    <property type="evidence" value="ECO:0007669"/>
    <property type="project" value="UniProtKB-KW"/>
</dbReference>
<evidence type="ECO:0000256" key="16">
    <source>
        <dbReference type="SAM" id="MobiDB-lite"/>
    </source>
</evidence>
<evidence type="ECO:0000256" key="10">
    <source>
        <dbReference type="ARBA" id="ARBA00022842"/>
    </source>
</evidence>
<feature type="compositionally biased region" description="Basic and acidic residues" evidence="16">
    <location>
        <begin position="103"/>
        <end position="117"/>
    </location>
</feature>
<dbReference type="GO" id="GO:0006366">
    <property type="term" value="P:transcription by RNA polymerase II"/>
    <property type="evidence" value="ECO:0007669"/>
    <property type="project" value="InterPro"/>
</dbReference>
<dbReference type="InterPro" id="IPR007066">
    <property type="entry name" value="RNA_pol_Rpb1_3"/>
</dbReference>
<keyword evidence="4" id="KW-0597">Phosphoprotein</keyword>
<keyword evidence="6 15" id="KW-0548">Nucleotidyltransferase</keyword>
<dbReference type="InterPro" id="IPR042102">
    <property type="entry name" value="RNA_pol_Rpb1_3_sf"/>
</dbReference>
<dbReference type="Pfam" id="PF04983">
    <property type="entry name" value="RNA_pol_Rpb1_3"/>
    <property type="match status" value="1"/>
</dbReference>